<dbReference type="SUPFAM" id="SSF47226">
    <property type="entry name" value="Histidine-containing phosphotransfer domain, HPT domain"/>
    <property type="match status" value="1"/>
</dbReference>
<dbReference type="STRING" id="550540.Fbal_1436"/>
<evidence type="ECO:0000313" key="10">
    <source>
        <dbReference type="EMBL" id="ADN75640.1"/>
    </source>
</evidence>
<dbReference type="Pfam" id="PF02518">
    <property type="entry name" value="HATPase_c"/>
    <property type="match status" value="1"/>
</dbReference>
<dbReference type="SMART" id="SM00448">
    <property type="entry name" value="REC"/>
    <property type="match status" value="1"/>
</dbReference>
<dbReference type="InterPro" id="IPR036890">
    <property type="entry name" value="HATPase_C_sf"/>
</dbReference>
<keyword evidence="3 5" id="KW-0597">Phosphoprotein</keyword>
<reference evidence="10 11" key="1">
    <citation type="journal article" date="2010" name="Stand. Genomic Sci.">
        <title>Complete genome sequence of Ferrimonas balearica type strain (PAT).</title>
        <authorList>
            <person name="Nolan M."/>
            <person name="Sikorski J."/>
            <person name="Davenport K."/>
            <person name="Lucas S."/>
            <person name="Glavina Del Rio T."/>
            <person name="Tice H."/>
            <person name="Cheng J."/>
            <person name="Goodwin L."/>
            <person name="Pitluck S."/>
            <person name="Liolios K."/>
            <person name="Ivanova N."/>
            <person name="Mavromatis K."/>
            <person name="Ovchinnikova G."/>
            <person name="Pati A."/>
            <person name="Chen A."/>
            <person name="Palaniappan K."/>
            <person name="Land M."/>
            <person name="Hauser L."/>
            <person name="Chang Y."/>
            <person name="Jeffries C."/>
            <person name="Tapia R."/>
            <person name="Brettin T."/>
            <person name="Detter J."/>
            <person name="Han C."/>
            <person name="Yasawong M."/>
            <person name="Rohde M."/>
            <person name="Tindall B."/>
            <person name="Goker M."/>
            <person name="Woyke T."/>
            <person name="Bristow J."/>
            <person name="Eisen J."/>
            <person name="Markowitz V."/>
            <person name="Hugenholtz P."/>
            <person name="Kyrpides N."/>
            <person name="Klenk H."/>
            <person name="Lapidus A."/>
        </authorList>
    </citation>
    <scope>NUCLEOTIDE SEQUENCE [LARGE SCALE GENOMIC DNA]</scope>
    <source>
        <strain evidence="11">DSM 9799 / CCM 4581 / KCTC 23876 / PAT</strain>
    </source>
</reference>
<organism evidence="10 11">
    <name type="scientific">Ferrimonas balearica (strain DSM 9799 / CCM 4581 / KCTC 23876 / PAT)</name>
    <dbReference type="NCBI Taxonomy" id="550540"/>
    <lineage>
        <taxon>Bacteria</taxon>
        <taxon>Pseudomonadati</taxon>
        <taxon>Pseudomonadota</taxon>
        <taxon>Gammaproteobacteria</taxon>
        <taxon>Alteromonadales</taxon>
        <taxon>Ferrimonadaceae</taxon>
        <taxon>Ferrimonas</taxon>
    </lineage>
</organism>
<evidence type="ECO:0000256" key="5">
    <source>
        <dbReference type="PROSITE-ProRule" id="PRU00169"/>
    </source>
</evidence>
<dbReference type="InterPro" id="IPR004358">
    <property type="entry name" value="Sig_transdc_His_kin-like_C"/>
</dbReference>
<dbReference type="CDD" id="cd00082">
    <property type="entry name" value="HisKA"/>
    <property type="match status" value="1"/>
</dbReference>
<dbReference type="PRINTS" id="PR00344">
    <property type="entry name" value="BCTRLSENSOR"/>
</dbReference>
<keyword evidence="7" id="KW-0812">Transmembrane</keyword>
<keyword evidence="4" id="KW-0902">Two-component regulatory system</keyword>
<dbReference type="Pfam" id="PF00512">
    <property type="entry name" value="HisKA"/>
    <property type="match status" value="1"/>
</dbReference>
<evidence type="ECO:0000256" key="3">
    <source>
        <dbReference type="ARBA" id="ARBA00022553"/>
    </source>
</evidence>
<dbReference type="eggNOG" id="COG4251">
    <property type="taxonomic scope" value="Bacteria"/>
</dbReference>
<evidence type="ECO:0000259" key="9">
    <source>
        <dbReference type="PROSITE" id="PS50110"/>
    </source>
</evidence>
<dbReference type="SUPFAM" id="SSF55874">
    <property type="entry name" value="ATPase domain of HSP90 chaperone/DNA topoisomerase II/histidine kinase"/>
    <property type="match status" value="1"/>
</dbReference>
<dbReference type="InterPro" id="IPR003661">
    <property type="entry name" value="HisK_dim/P_dom"/>
</dbReference>
<feature type="transmembrane region" description="Helical" evidence="7">
    <location>
        <begin position="21"/>
        <end position="43"/>
    </location>
</feature>
<evidence type="ECO:0000256" key="6">
    <source>
        <dbReference type="SAM" id="Coils"/>
    </source>
</evidence>
<dbReference type="Pfam" id="PF01627">
    <property type="entry name" value="Hpt"/>
    <property type="match status" value="1"/>
</dbReference>
<dbReference type="InterPro" id="IPR001789">
    <property type="entry name" value="Sig_transdc_resp-reg_receiver"/>
</dbReference>
<name>E1SNF6_FERBD</name>
<keyword evidence="10" id="KW-0808">Transferase</keyword>
<dbReference type="SMART" id="SM00387">
    <property type="entry name" value="HATPase_c"/>
    <property type="match status" value="1"/>
</dbReference>
<dbReference type="PANTHER" id="PTHR45339:SF5">
    <property type="entry name" value="HISTIDINE KINASE"/>
    <property type="match status" value="1"/>
</dbReference>
<keyword evidence="10" id="KW-0418">Kinase</keyword>
<dbReference type="InterPro" id="IPR011006">
    <property type="entry name" value="CheY-like_superfamily"/>
</dbReference>
<dbReference type="AlphaFoldDB" id="E1SNF6"/>
<dbReference type="eggNOG" id="COG2198">
    <property type="taxonomic scope" value="Bacteria"/>
</dbReference>
<evidence type="ECO:0000259" key="8">
    <source>
        <dbReference type="PROSITE" id="PS50109"/>
    </source>
</evidence>
<dbReference type="InterPro" id="IPR003594">
    <property type="entry name" value="HATPase_dom"/>
</dbReference>
<dbReference type="SMART" id="SM00388">
    <property type="entry name" value="HisKA"/>
    <property type="match status" value="1"/>
</dbReference>
<dbReference type="CDD" id="cd17546">
    <property type="entry name" value="REC_hyHK_CKI1_RcsC-like"/>
    <property type="match status" value="1"/>
</dbReference>
<dbReference type="KEGG" id="fbl:Fbal_1436"/>
<dbReference type="PROSITE" id="PS50110">
    <property type="entry name" value="RESPONSE_REGULATORY"/>
    <property type="match status" value="1"/>
</dbReference>
<dbReference type="GO" id="GO:0005524">
    <property type="term" value="F:ATP binding"/>
    <property type="evidence" value="ECO:0007669"/>
    <property type="project" value="UniProtKB-KW"/>
</dbReference>
<dbReference type="OrthoDB" id="9810730at2"/>
<comment type="catalytic activity">
    <reaction evidence="1">
        <text>ATP + protein L-histidine = ADP + protein N-phospho-L-histidine.</text>
        <dbReference type="EC" id="2.7.13.3"/>
    </reaction>
</comment>
<dbReference type="FunFam" id="3.30.565.10:FF:000010">
    <property type="entry name" value="Sensor histidine kinase RcsC"/>
    <property type="match status" value="1"/>
</dbReference>
<protein>
    <recommendedName>
        <fullName evidence="2">histidine kinase</fullName>
        <ecNumber evidence="2">2.7.13.3</ecNumber>
    </recommendedName>
</protein>
<keyword evidence="6" id="KW-0175">Coiled coil</keyword>
<dbReference type="Gene3D" id="3.40.50.2300">
    <property type="match status" value="1"/>
</dbReference>
<keyword evidence="7" id="KW-1133">Transmembrane helix</keyword>
<dbReference type="GO" id="GO:0000155">
    <property type="term" value="F:phosphorelay sensor kinase activity"/>
    <property type="evidence" value="ECO:0007669"/>
    <property type="project" value="InterPro"/>
</dbReference>
<evidence type="ECO:0000256" key="1">
    <source>
        <dbReference type="ARBA" id="ARBA00000085"/>
    </source>
</evidence>
<dbReference type="Pfam" id="PF00072">
    <property type="entry name" value="Response_reg"/>
    <property type="match status" value="1"/>
</dbReference>
<dbReference type="CDD" id="cd16922">
    <property type="entry name" value="HATPase_EvgS-ArcB-TorS-like"/>
    <property type="match status" value="1"/>
</dbReference>
<dbReference type="Proteomes" id="UP000006683">
    <property type="component" value="Chromosome"/>
</dbReference>
<dbReference type="eggNOG" id="COG0784">
    <property type="taxonomic scope" value="Bacteria"/>
</dbReference>
<sequence length="1007" mass="113094">MSQLDQILARGQQERQSLSRLFMAFALVILLLMLAAIGSISIISRVVNDYTAYRDISQMQMALDEVRIAEMILMREQKGQDMPLVEHELKEFQQEVERVLERYPDMQGLEPLYRDYRQSVIKLLETMPKFTLSYNQTRDHYFRIKEQIISFPVVGVQDNENAGTVDPAHLQQALTKLISALSDATNNSQRRPVNVQQRDFTQSHMANYLSQVDQATQRLMAMESQLNRTELHNLLQCVERYKVAVVQVGTLKMDYNDLSTTVVNRAQTLSDTMNSALANHRRTLQQSYDLVHLLVLMALMFTLATFILVFTLLRSRRASLRVLDDLSLAVHEAQKAADAKARFLANMSHEIRNPMNAIIGLSQLALKEPLPAKVTNWLQRVQQSGQGLLRLLDDILDVSKVEAGKLVLESNPFDLHTVLEHIDAMTAFSARDKRLDWRIDVGADVPAGLVGDPWRLGQVLLNLASNAVKFTQRGEVRLTVRVHRRQERSVELEFTVEDTGVGIAPEHLETLFQPFEQGDPATTRRFGGTGLGLTICHGIASAMNALLTVHSQQGVGSRFALRAHFPLAELDTRPPHQRITALSGVRIKWHNGLQARPADWRSWTAYHGIVLPCDCDFEEGDISDPHLLVVLGDEPLPETSLPVLRLRPQWGGAVNTIEENALALPLTSPRLARAISRILQPEQEREVPHKHGPGLSGLPAGKRVLVVEDNAINRELMLGLLAPLQWQLDLVENGLEAVEQVKRRDYDLILMDCHMPVMDGFDAVRHIKSEGHCSAPIIALSAYVLPEEKARMWQSGFDDAVDKPIQIEQLQQTLSHWLGHSVAVPEPPRKALNVCQIDGIDMDLALQNAGGQRPILHKALALFADQLTEFASQQWAEETQFQKALHNLKGVAGNLGANALYWLCHQAEQSDDDTLRNLLRQQARKLAKGIRRKLAFQAEPSTQEVKTTRTEFIDALRMGDTQALIWVGGMTPASLNLTDEQHHALIKALDGFDFEQALAIVENNNND</sequence>
<dbReference type="InterPro" id="IPR008207">
    <property type="entry name" value="Sig_transdc_His_kin_Hpt_dom"/>
</dbReference>
<feature type="modified residue" description="4-aspartylphosphate" evidence="5">
    <location>
        <position position="752"/>
    </location>
</feature>
<dbReference type="InterPro" id="IPR005467">
    <property type="entry name" value="His_kinase_dom"/>
</dbReference>
<dbReference type="Gene3D" id="1.10.287.130">
    <property type="match status" value="1"/>
</dbReference>
<dbReference type="InterPro" id="IPR036641">
    <property type="entry name" value="HPT_dom_sf"/>
</dbReference>
<dbReference type="GO" id="GO:0005886">
    <property type="term" value="C:plasma membrane"/>
    <property type="evidence" value="ECO:0007669"/>
    <property type="project" value="UniProtKB-SubCell"/>
</dbReference>
<dbReference type="EC" id="2.7.13.3" evidence="2"/>
<evidence type="ECO:0000256" key="2">
    <source>
        <dbReference type="ARBA" id="ARBA00012438"/>
    </source>
</evidence>
<dbReference type="HOGENOM" id="CLU_000445_104_15_6"/>
<accession>E1SNF6</accession>
<keyword evidence="7" id="KW-0472">Membrane</keyword>
<dbReference type="RefSeq" id="WP_013344946.1">
    <property type="nucleotide sequence ID" value="NC_014541.1"/>
</dbReference>
<evidence type="ECO:0000256" key="7">
    <source>
        <dbReference type="SAM" id="Phobius"/>
    </source>
</evidence>
<feature type="domain" description="Histidine kinase" evidence="8">
    <location>
        <begin position="346"/>
        <end position="567"/>
    </location>
</feature>
<dbReference type="EMBL" id="CP002209">
    <property type="protein sequence ID" value="ADN75640.1"/>
    <property type="molecule type" value="Genomic_DNA"/>
</dbReference>
<dbReference type="Gene3D" id="3.30.565.10">
    <property type="entry name" value="Histidine kinase-like ATPase, C-terminal domain"/>
    <property type="match status" value="1"/>
</dbReference>
<evidence type="ECO:0000256" key="4">
    <source>
        <dbReference type="ARBA" id="ARBA00023012"/>
    </source>
</evidence>
<proteinExistence type="predicted"/>
<dbReference type="Gene3D" id="1.20.120.160">
    <property type="entry name" value="HPT domain"/>
    <property type="match status" value="1"/>
</dbReference>
<feature type="domain" description="Response regulatory" evidence="9">
    <location>
        <begin position="703"/>
        <end position="818"/>
    </location>
</feature>
<dbReference type="SUPFAM" id="SSF52172">
    <property type="entry name" value="CheY-like"/>
    <property type="match status" value="1"/>
</dbReference>
<keyword evidence="11" id="KW-1185">Reference proteome</keyword>
<dbReference type="PROSITE" id="PS50109">
    <property type="entry name" value="HIS_KIN"/>
    <property type="match status" value="1"/>
</dbReference>
<feature type="coiled-coil region" evidence="6">
    <location>
        <begin position="205"/>
        <end position="232"/>
    </location>
</feature>
<dbReference type="InterPro" id="IPR036097">
    <property type="entry name" value="HisK_dim/P_sf"/>
</dbReference>
<evidence type="ECO:0000313" key="11">
    <source>
        <dbReference type="Proteomes" id="UP000006683"/>
    </source>
</evidence>
<gene>
    <name evidence="10" type="ordered locus">Fbal_1436</name>
</gene>
<dbReference type="SUPFAM" id="SSF47384">
    <property type="entry name" value="Homodimeric domain of signal transducing histidine kinase"/>
    <property type="match status" value="1"/>
</dbReference>
<feature type="transmembrane region" description="Helical" evidence="7">
    <location>
        <begin position="290"/>
        <end position="313"/>
    </location>
</feature>
<dbReference type="GeneID" id="67181654"/>
<dbReference type="PANTHER" id="PTHR45339">
    <property type="entry name" value="HYBRID SIGNAL TRANSDUCTION HISTIDINE KINASE J"/>
    <property type="match status" value="1"/>
</dbReference>